<evidence type="ECO:0000256" key="1">
    <source>
        <dbReference type="SAM" id="MobiDB-lite"/>
    </source>
</evidence>
<dbReference type="EMBL" id="FXUG01000012">
    <property type="protein sequence ID" value="SMP69391.1"/>
    <property type="molecule type" value="Genomic_DNA"/>
</dbReference>
<keyword evidence="4" id="KW-1185">Reference proteome</keyword>
<accession>A0ABY1QFE9</accession>
<evidence type="ECO:0000259" key="2">
    <source>
        <dbReference type="PROSITE" id="PS50106"/>
    </source>
</evidence>
<dbReference type="SUPFAM" id="SSF51126">
    <property type="entry name" value="Pectin lyase-like"/>
    <property type="match status" value="1"/>
</dbReference>
<protein>
    <submittedName>
        <fullName evidence="3">Right handed beta helix region</fullName>
    </submittedName>
</protein>
<sequence length="984" mass="107879">MKSLCPPLCQLFFPGLIIAIALQLVSSTAIQGGELFVAPSGNDSNPGTQSAPFATLHKAKQVIAANGNSESVHVHVANGTYYLPETLIFTPADSGTEDAPVLYQAESEGGVVLSGGLRLDLTWQPYRDGILMAQTPVGLSIDQLFVNGTNQRMARYPNFDATKKTEAYQGFAADAFSKERAATWADPTGGYIHAMHRARWGGYHYRITGKDDKGEVTYEGGWQNNRPMGMHKDYRMVENIFEELDAPGEWFHNADKNILYHIPTPGTDLAKANIEVVRLGNLVEFRGTEDKPVQHITLKGFTVRHSARTFMDTKEPLLRSDWAIYRGGAFMLTGTQDIQILDCEFDQVGGNAIFANNYNRRVLVKGCHIHDTGASGVCFVGDPDAVRDPLFAYGQKNDLSKIDRKRGPKTNNYPADCTVEDCLIHGIGRVERQPAGVQIEMASRITVRNCSVYDCARSGINIGDGCWGGHRIEGCDVFDTVQETHDHGSFNSWGRDRFWRSDQKTSQAAIDKDPELPFLDAIQTTVIHDNRFRCDHGWDIDLDDGSTNYDIYNNLCLAGGLKLREGFRRRAWNNITVNNGLHPHVWYNNSGDEVWGNIFMLAPRAARMPTQLAKGKRVDGNLYFAATPEIKNRFARFGWDVNSLVADPLFINPAEGDFRVKEGSPAFKIGFKNFPMDQFGVQKPSLKKIAETPTIPEVEPREALSPPRPDSPKPPAASAAYVWLGAEVASLKGQEFSAFGVSKDDGGVKLSNVLPSCDAAKIGLKNDDLIQSLNGKPVKGVADLIQAYTFAGDSPLTLAVIRNQAPIKIESDDAAFVELESAATANSFKQLVVHSKPNGSASANPATKEASLSSLVDGKLEMGYGPIFANGVLKGIYRLDLGEPKSVTAITSWSANQGGIRGKQNVTLFGSNAKRDPGWKLDNKSGLTPLGTIDTSSRAAKKFNAVSLKARNGKSLGTFRWIYWQTRPVSSKDENSAFQELQVE</sequence>
<gene>
    <name evidence="3" type="ORF">SAMN06265222_11226</name>
</gene>
<comment type="caution">
    <text evidence="3">The sequence shown here is derived from an EMBL/GenBank/DDBJ whole genome shotgun (WGS) entry which is preliminary data.</text>
</comment>
<reference evidence="3 4" key="1">
    <citation type="submission" date="2017-05" db="EMBL/GenBank/DDBJ databases">
        <authorList>
            <person name="Varghese N."/>
            <person name="Submissions S."/>
        </authorList>
    </citation>
    <scope>NUCLEOTIDE SEQUENCE [LARGE SCALE GENOMIC DNA]</scope>
    <source>
        <strain evidence="3 4">DSM 25457</strain>
    </source>
</reference>
<feature type="region of interest" description="Disordered" evidence="1">
    <location>
        <begin position="690"/>
        <end position="716"/>
    </location>
</feature>
<dbReference type="InterPro" id="IPR001478">
    <property type="entry name" value="PDZ"/>
</dbReference>
<dbReference type="InterPro" id="IPR006626">
    <property type="entry name" value="PbH1"/>
</dbReference>
<dbReference type="InterPro" id="IPR011050">
    <property type="entry name" value="Pectin_lyase_fold/virulence"/>
</dbReference>
<dbReference type="InterPro" id="IPR036034">
    <property type="entry name" value="PDZ_sf"/>
</dbReference>
<proteinExistence type="predicted"/>
<name>A0ABY1QFE9_9BACT</name>
<feature type="domain" description="PDZ" evidence="2">
    <location>
        <begin position="727"/>
        <end position="781"/>
    </location>
</feature>
<dbReference type="Pfam" id="PF13229">
    <property type="entry name" value="Beta_helix"/>
    <property type="match status" value="1"/>
</dbReference>
<dbReference type="Gene3D" id="2.30.42.10">
    <property type="match status" value="1"/>
</dbReference>
<feature type="compositionally biased region" description="Pro residues" evidence="1">
    <location>
        <begin position="706"/>
        <end position="715"/>
    </location>
</feature>
<evidence type="ECO:0000313" key="3">
    <source>
        <dbReference type="EMBL" id="SMP69391.1"/>
    </source>
</evidence>
<dbReference type="SUPFAM" id="SSF50156">
    <property type="entry name" value="PDZ domain-like"/>
    <property type="match status" value="1"/>
</dbReference>
<evidence type="ECO:0000313" key="4">
    <source>
        <dbReference type="Proteomes" id="UP001158067"/>
    </source>
</evidence>
<dbReference type="InterPro" id="IPR012334">
    <property type="entry name" value="Pectin_lyas_fold"/>
</dbReference>
<dbReference type="PANTHER" id="PTHR36453">
    <property type="entry name" value="SECRETED PROTEIN-RELATED"/>
    <property type="match status" value="1"/>
</dbReference>
<dbReference type="Proteomes" id="UP001158067">
    <property type="component" value="Unassembled WGS sequence"/>
</dbReference>
<dbReference type="PROSITE" id="PS50106">
    <property type="entry name" value="PDZ"/>
    <property type="match status" value="1"/>
</dbReference>
<dbReference type="SMART" id="SM00710">
    <property type="entry name" value="PbH1"/>
    <property type="match status" value="4"/>
</dbReference>
<dbReference type="SMART" id="SM00228">
    <property type="entry name" value="PDZ"/>
    <property type="match status" value="1"/>
</dbReference>
<dbReference type="PANTHER" id="PTHR36453:SF1">
    <property type="entry name" value="RIGHT HANDED BETA HELIX DOMAIN-CONTAINING PROTEIN"/>
    <property type="match status" value="1"/>
</dbReference>
<dbReference type="RefSeq" id="WP_283434168.1">
    <property type="nucleotide sequence ID" value="NZ_FXUG01000012.1"/>
</dbReference>
<dbReference type="InterPro" id="IPR039448">
    <property type="entry name" value="Beta_helix"/>
</dbReference>
<dbReference type="Gene3D" id="2.160.20.10">
    <property type="entry name" value="Single-stranded right-handed beta-helix, Pectin lyase-like"/>
    <property type="match status" value="2"/>
</dbReference>
<organism evidence="3 4">
    <name type="scientific">Neorhodopirellula lusitana</name>
    <dbReference type="NCBI Taxonomy" id="445327"/>
    <lineage>
        <taxon>Bacteria</taxon>
        <taxon>Pseudomonadati</taxon>
        <taxon>Planctomycetota</taxon>
        <taxon>Planctomycetia</taxon>
        <taxon>Pirellulales</taxon>
        <taxon>Pirellulaceae</taxon>
        <taxon>Neorhodopirellula</taxon>
    </lineage>
</organism>